<accession>A0A7G9YDV0</accession>
<dbReference type="AlphaFoldDB" id="A0A7G9YDV0"/>
<reference evidence="1" key="1">
    <citation type="submission" date="2020-06" db="EMBL/GenBank/DDBJ databases">
        <title>Unique genomic features of the anaerobic methanotrophic archaea.</title>
        <authorList>
            <person name="Chadwick G.L."/>
            <person name="Skennerton C.T."/>
            <person name="Laso-Perez R."/>
            <person name="Leu A.O."/>
            <person name="Speth D.R."/>
            <person name="Yu H."/>
            <person name="Morgan-Lang C."/>
            <person name="Hatzenpichler R."/>
            <person name="Goudeau D."/>
            <person name="Malmstrom R."/>
            <person name="Brazelton W.J."/>
            <person name="Woyke T."/>
            <person name="Hallam S.J."/>
            <person name="Tyson G.W."/>
            <person name="Wegener G."/>
            <person name="Boetius A."/>
            <person name="Orphan V."/>
        </authorList>
    </citation>
    <scope>NUCLEOTIDE SEQUENCE</scope>
</reference>
<organism evidence="1">
    <name type="scientific">Candidatus Methanogaster sp. ANME-2c ERB4</name>
    <dbReference type="NCBI Taxonomy" id="2759911"/>
    <lineage>
        <taxon>Archaea</taxon>
        <taxon>Methanobacteriati</taxon>
        <taxon>Methanobacteriota</taxon>
        <taxon>Stenosarchaea group</taxon>
        <taxon>Methanomicrobia</taxon>
        <taxon>Methanosarcinales</taxon>
        <taxon>ANME-2 cluster</taxon>
        <taxon>Candidatus Methanogasteraceae</taxon>
        <taxon>Candidatus Methanogaster</taxon>
    </lineage>
</organism>
<evidence type="ECO:0000313" key="1">
    <source>
        <dbReference type="EMBL" id="QNO46184.1"/>
    </source>
</evidence>
<gene>
    <name evidence="1" type="ORF">NDLBFEBI_00006</name>
</gene>
<proteinExistence type="predicted"/>
<protein>
    <submittedName>
        <fullName evidence="1">Uncharacterized protein</fullName>
    </submittedName>
</protein>
<name>A0A7G9YDV0_9EURY</name>
<sequence length="50" mass="5905">MYNRTKLLWVYLCITLLRCNRLQKQQLILVHSDLESIGARTMRANMLSPV</sequence>
<dbReference type="EMBL" id="MT631171">
    <property type="protein sequence ID" value="QNO46184.1"/>
    <property type="molecule type" value="Genomic_DNA"/>
</dbReference>